<accession>A0ABV1P0L7</accession>
<proteinExistence type="predicted"/>
<evidence type="ECO:0000313" key="3">
    <source>
        <dbReference type="Proteomes" id="UP001482520"/>
    </source>
</evidence>
<dbReference type="EMBL" id="JBEGDP010000015">
    <property type="protein sequence ID" value="MEQ7848293.1"/>
    <property type="molecule type" value="Genomic_DNA"/>
</dbReference>
<evidence type="ECO:0000259" key="1">
    <source>
        <dbReference type="Pfam" id="PF11706"/>
    </source>
</evidence>
<dbReference type="InterPro" id="IPR010852">
    <property type="entry name" value="ABATE"/>
</dbReference>
<dbReference type="Proteomes" id="UP001482520">
    <property type="component" value="Unassembled WGS sequence"/>
</dbReference>
<name>A0ABV1P0L7_9ACTN</name>
<organism evidence="2 3">
    <name type="scientific">Nocardioides kribbensis</name>
    <dbReference type="NCBI Taxonomy" id="305517"/>
    <lineage>
        <taxon>Bacteria</taxon>
        <taxon>Bacillati</taxon>
        <taxon>Actinomycetota</taxon>
        <taxon>Actinomycetes</taxon>
        <taxon>Propionibacteriales</taxon>
        <taxon>Nocardioidaceae</taxon>
        <taxon>Nocardioides</taxon>
    </lineage>
</organism>
<gene>
    <name evidence="2" type="ORF">V6R90_13485</name>
</gene>
<reference evidence="2 3" key="1">
    <citation type="submission" date="2024-02" db="EMBL/GenBank/DDBJ databases">
        <title>Full genome sequence of Nocardioides kribbensis.</title>
        <authorList>
            <person name="Poletto B.L."/>
            <person name="Silva G."/>
            <person name="Galante D."/>
            <person name="Campos K.R."/>
            <person name="Santos M.B.N."/>
            <person name="Sacchi C.T."/>
        </authorList>
    </citation>
    <scope>NUCLEOTIDE SEQUENCE [LARGE SCALE GENOMIC DNA]</scope>
    <source>
        <strain evidence="2 3">O4R</strain>
    </source>
</reference>
<dbReference type="InterPro" id="IPR021005">
    <property type="entry name" value="Znf_CGNR"/>
</dbReference>
<dbReference type="Pfam" id="PF11706">
    <property type="entry name" value="zf-CGNR"/>
    <property type="match status" value="1"/>
</dbReference>
<dbReference type="Gene3D" id="1.10.3300.10">
    <property type="entry name" value="Jann2411-like domain"/>
    <property type="match status" value="1"/>
</dbReference>
<dbReference type="PANTHER" id="PTHR35525">
    <property type="entry name" value="BLL6575 PROTEIN"/>
    <property type="match status" value="1"/>
</dbReference>
<protein>
    <submittedName>
        <fullName evidence="2">CGNR zinc finger domain-containing protein</fullName>
    </submittedName>
</protein>
<comment type="caution">
    <text evidence="2">The sequence shown here is derived from an EMBL/GenBank/DDBJ whole genome shotgun (WGS) entry which is preliminary data.</text>
</comment>
<sequence length="175" mass="18554">MDVAGHAEQAARLVNATVLDVDDLVAVLSERPALAARVTDRDCMLVRRLQRDLDPVFRAAAEGRDAAAVEALDALLAAHPVTPRLTPDPHAPSGLRLAVGGRSDAVAEQLLAESLVGLATLVADLGAARLGVCGEPRCSQVWVDTSSNRSRRYCSGRCASRVHVAAHRARRRTPA</sequence>
<dbReference type="PANTHER" id="PTHR35525:SF3">
    <property type="entry name" value="BLL6575 PROTEIN"/>
    <property type="match status" value="1"/>
</dbReference>
<evidence type="ECO:0000313" key="2">
    <source>
        <dbReference type="EMBL" id="MEQ7848293.1"/>
    </source>
</evidence>
<dbReference type="SUPFAM" id="SSF160904">
    <property type="entry name" value="Jann2411-like"/>
    <property type="match status" value="1"/>
</dbReference>
<keyword evidence="3" id="KW-1185">Reference proteome</keyword>
<feature type="domain" description="Zinc finger CGNR" evidence="1">
    <location>
        <begin position="129"/>
        <end position="171"/>
    </location>
</feature>
<dbReference type="RefSeq" id="WP_056862049.1">
    <property type="nucleotide sequence ID" value="NZ_JBEFCX010000255.1"/>
</dbReference>
<dbReference type="InterPro" id="IPR023286">
    <property type="entry name" value="ABATE_dom_sf"/>
</dbReference>